<evidence type="ECO:0000256" key="3">
    <source>
        <dbReference type="ARBA" id="ARBA00023163"/>
    </source>
</evidence>
<feature type="domain" description="IclR-ED" evidence="5">
    <location>
        <begin position="63"/>
        <end position="242"/>
    </location>
</feature>
<dbReference type="InterPro" id="IPR036388">
    <property type="entry name" value="WH-like_DNA-bd_sf"/>
</dbReference>
<dbReference type="Proteomes" id="UP000184485">
    <property type="component" value="Unassembled WGS sequence"/>
</dbReference>
<organism evidence="6 7">
    <name type="scientific">Kaistia soli DSM 19436</name>
    <dbReference type="NCBI Taxonomy" id="1122133"/>
    <lineage>
        <taxon>Bacteria</taxon>
        <taxon>Pseudomonadati</taxon>
        <taxon>Pseudomonadota</taxon>
        <taxon>Alphaproteobacteria</taxon>
        <taxon>Hyphomicrobiales</taxon>
        <taxon>Kaistiaceae</taxon>
        <taxon>Kaistia</taxon>
    </lineage>
</organism>
<keyword evidence="7" id="KW-1185">Reference proteome</keyword>
<dbReference type="PANTHER" id="PTHR30136">
    <property type="entry name" value="HELIX-TURN-HELIX TRANSCRIPTIONAL REGULATOR, ICLR FAMILY"/>
    <property type="match status" value="1"/>
</dbReference>
<dbReference type="SMART" id="SM00346">
    <property type="entry name" value="HTH_ICLR"/>
    <property type="match status" value="1"/>
</dbReference>
<keyword evidence="1" id="KW-0805">Transcription regulation</keyword>
<dbReference type="GO" id="GO:0003700">
    <property type="term" value="F:DNA-binding transcription factor activity"/>
    <property type="evidence" value="ECO:0007669"/>
    <property type="project" value="TreeGrafter"/>
</dbReference>
<dbReference type="Gene3D" id="1.10.10.10">
    <property type="entry name" value="Winged helix-like DNA-binding domain superfamily/Winged helix DNA-binding domain"/>
    <property type="match status" value="1"/>
</dbReference>
<dbReference type="AlphaFoldDB" id="A0A1M5EB73"/>
<dbReference type="InterPro" id="IPR014757">
    <property type="entry name" value="Tscrpt_reg_IclR_C"/>
</dbReference>
<gene>
    <name evidence="6" type="ORF">SAMN02745157_2946</name>
</gene>
<dbReference type="Pfam" id="PF01614">
    <property type="entry name" value="IclR_C"/>
    <property type="match status" value="1"/>
</dbReference>
<dbReference type="PROSITE" id="PS51078">
    <property type="entry name" value="ICLR_ED"/>
    <property type="match status" value="1"/>
</dbReference>
<dbReference type="InterPro" id="IPR005471">
    <property type="entry name" value="Tscrpt_reg_IclR_N"/>
</dbReference>
<reference evidence="6 7" key="1">
    <citation type="submission" date="2016-11" db="EMBL/GenBank/DDBJ databases">
        <authorList>
            <person name="Jaros S."/>
            <person name="Januszkiewicz K."/>
            <person name="Wedrychowicz H."/>
        </authorList>
    </citation>
    <scope>NUCLEOTIDE SEQUENCE [LARGE SCALE GENOMIC DNA]</scope>
    <source>
        <strain evidence="6 7">DSM 19436</strain>
    </source>
</reference>
<dbReference type="EMBL" id="FQUP01000002">
    <property type="protein sequence ID" value="SHF76445.1"/>
    <property type="molecule type" value="Genomic_DNA"/>
</dbReference>
<dbReference type="InterPro" id="IPR050707">
    <property type="entry name" value="HTH_MetabolicPath_Reg"/>
</dbReference>
<evidence type="ECO:0000313" key="6">
    <source>
        <dbReference type="EMBL" id="SHF76445.1"/>
    </source>
</evidence>
<protein>
    <submittedName>
        <fullName evidence="6">Transcriptional regulator, IclR family</fullName>
    </submittedName>
</protein>
<dbReference type="GO" id="GO:0045892">
    <property type="term" value="P:negative regulation of DNA-templated transcription"/>
    <property type="evidence" value="ECO:0007669"/>
    <property type="project" value="TreeGrafter"/>
</dbReference>
<proteinExistence type="predicted"/>
<evidence type="ECO:0000259" key="5">
    <source>
        <dbReference type="PROSITE" id="PS51078"/>
    </source>
</evidence>
<name>A0A1M5EB73_9HYPH</name>
<dbReference type="InterPro" id="IPR029016">
    <property type="entry name" value="GAF-like_dom_sf"/>
</dbReference>
<evidence type="ECO:0000256" key="2">
    <source>
        <dbReference type="ARBA" id="ARBA00023125"/>
    </source>
</evidence>
<sequence length="242" mass="25926">MDSLGRMIGIFDLFDGDRTMVTVEEVASALDCSVPTAYRYLKTLSTAGLIAPDIQGGFGLGARIIQLDRQIRLNDPLLHRAGDVMNRLIKVVHGNLMVCASYGKNVVCIAQAWPDQTVLTSYDRGRPMPLLRGAAGKAILAHLPDHRLRSLMLANAAEIAAAGLGNDWAEFRKTLKAIRKQGYSVSVGEVDARNAGIAAPILTGSKRVIGCLVLVVPRTDLNEDEIPEIAAKLVAGAQEISG</sequence>
<accession>A0A1M5EB73</accession>
<evidence type="ECO:0000259" key="4">
    <source>
        <dbReference type="PROSITE" id="PS51077"/>
    </source>
</evidence>
<dbReference type="Gene3D" id="3.30.450.40">
    <property type="match status" value="1"/>
</dbReference>
<feature type="domain" description="HTH iclR-type" evidence="4">
    <location>
        <begin position="1"/>
        <end position="62"/>
    </location>
</feature>
<dbReference type="GO" id="GO:0003677">
    <property type="term" value="F:DNA binding"/>
    <property type="evidence" value="ECO:0007669"/>
    <property type="project" value="UniProtKB-KW"/>
</dbReference>
<dbReference type="SUPFAM" id="SSF55781">
    <property type="entry name" value="GAF domain-like"/>
    <property type="match status" value="1"/>
</dbReference>
<dbReference type="STRING" id="1122133.SAMN02745157_2946"/>
<dbReference type="OrthoDB" id="31778at2"/>
<dbReference type="InterPro" id="IPR036390">
    <property type="entry name" value="WH_DNA-bd_sf"/>
</dbReference>
<dbReference type="PANTHER" id="PTHR30136:SF24">
    <property type="entry name" value="HTH-TYPE TRANSCRIPTIONAL REPRESSOR ALLR"/>
    <property type="match status" value="1"/>
</dbReference>
<dbReference type="Pfam" id="PF09339">
    <property type="entry name" value="HTH_IclR"/>
    <property type="match status" value="1"/>
</dbReference>
<keyword evidence="3" id="KW-0804">Transcription</keyword>
<dbReference type="SUPFAM" id="SSF46785">
    <property type="entry name" value="Winged helix' DNA-binding domain"/>
    <property type="match status" value="1"/>
</dbReference>
<evidence type="ECO:0000313" key="7">
    <source>
        <dbReference type="Proteomes" id="UP000184485"/>
    </source>
</evidence>
<dbReference type="PROSITE" id="PS51077">
    <property type="entry name" value="HTH_ICLR"/>
    <property type="match status" value="1"/>
</dbReference>
<evidence type="ECO:0000256" key="1">
    <source>
        <dbReference type="ARBA" id="ARBA00023015"/>
    </source>
</evidence>
<dbReference type="RefSeq" id="WP_073053953.1">
    <property type="nucleotide sequence ID" value="NZ_FQUP01000002.1"/>
</dbReference>
<keyword evidence="2" id="KW-0238">DNA-binding</keyword>